<evidence type="ECO:0000313" key="1">
    <source>
        <dbReference type="EMBL" id="RYC74375.1"/>
    </source>
</evidence>
<reference evidence="1 2" key="2">
    <citation type="journal article" date="2020" name="Cell Rep.">
        <title>Acquisition and Adaptation of Ultra-small Parasitic Reduced Genome Bacteria to Mammalian Hosts.</title>
        <authorList>
            <person name="McLean J.S."/>
            <person name="Bor B."/>
            <person name="Kerns K.A."/>
            <person name="Liu Q."/>
            <person name="To T.T."/>
            <person name="Solden L."/>
            <person name="Hendrickson E.L."/>
            <person name="Wrighton K."/>
            <person name="Shi W."/>
            <person name="He X."/>
        </authorList>
    </citation>
    <scope>NUCLEOTIDE SEQUENCE [LARGE SCALE GENOMIC DNA]</scope>
    <source>
        <strain evidence="1 2">TM7_G3_2_Rum_HOT_351B</strain>
    </source>
</reference>
<dbReference type="Proteomes" id="UP001191019">
    <property type="component" value="Unassembled WGS sequence"/>
</dbReference>
<dbReference type="EMBL" id="PRLM01000006">
    <property type="protein sequence ID" value="RYC74375.1"/>
    <property type="molecule type" value="Genomic_DNA"/>
</dbReference>
<accession>A0ABY0FL29</accession>
<reference evidence="1 2" key="1">
    <citation type="journal article" date="2018" name="bioRxiv">
        <title>Evidence of independent acquisition and adaption of ultra-small bacteria to human hosts across the highly diverse yet reduced genomes of the phylum Saccharibacteria.</title>
        <authorList>
            <person name="McLean J.S."/>
            <person name="Bor B."/>
            <person name="To T.T."/>
            <person name="Liu Q."/>
            <person name="Kearns K.A."/>
            <person name="Solden L.M."/>
            <person name="Wrighton K.C."/>
            <person name="He X."/>
            <person name="Shi W."/>
        </authorList>
    </citation>
    <scope>NUCLEOTIDE SEQUENCE [LARGE SCALE GENOMIC DNA]</scope>
    <source>
        <strain evidence="1 2">TM7_G3_2_Rum_HOT_351B</strain>
    </source>
</reference>
<keyword evidence="2" id="KW-1185">Reference proteome</keyword>
<evidence type="ECO:0000313" key="2">
    <source>
        <dbReference type="Proteomes" id="UP001191019"/>
    </source>
</evidence>
<sequence length="34" mass="4025">MEIQVKKVQDLPDPLNITKTDEFFEALENDEVEF</sequence>
<protein>
    <submittedName>
        <fullName evidence="1">Uncharacterized protein</fullName>
    </submittedName>
</protein>
<name>A0ABY0FL29_9BACT</name>
<organism evidence="1 2">
    <name type="scientific">Candidatus Nanosyncoccus alces</name>
    <dbReference type="NCBI Taxonomy" id="2171997"/>
    <lineage>
        <taxon>Bacteria</taxon>
        <taxon>Candidatus Saccharimonadota</taxon>
        <taxon>Candidatus Nanosyncoccalia</taxon>
        <taxon>Candidatus Nanosyncoccales</taxon>
        <taxon>Candidatus Nanosyncoccaceae</taxon>
        <taxon>Candidatus Nanosyncoccus</taxon>
    </lineage>
</organism>
<comment type="caution">
    <text evidence="1">The sequence shown here is derived from an EMBL/GenBank/DDBJ whole genome shotgun (WGS) entry which is preliminary data.</text>
</comment>
<gene>
    <name evidence="1" type="ORF">G3RUM_00526</name>
</gene>
<proteinExistence type="predicted"/>